<feature type="compositionally biased region" description="Basic and acidic residues" evidence="1">
    <location>
        <begin position="281"/>
        <end position="296"/>
    </location>
</feature>
<feature type="region of interest" description="Disordered" evidence="1">
    <location>
        <begin position="664"/>
        <end position="705"/>
    </location>
</feature>
<dbReference type="PANTHER" id="PTHR23197:SF11">
    <property type="entry name" value="RE03558P"/>
    <property type="match status" value="1"/>
</dbReference>
<protein>
    <submittedName>
        <fullName evidence="5">Fibronectin type III domain-containing protein 1-like isoform X1</fullName>
    </submittedName>
</protein>
<feature type="signal peptide" evidence="2">
    <location>
        <begin position="1"/>
        <end position="21"/>
    </location>
</feature>
<reference evidence="5" key="1">
    <citation type="submission" date="2025-08" db="UniProtKB">
        <authorList>
            <consortium name="RefSeq"/>
        </authorList>
    </citation>
    <scope>IDENTIFICATION</scope>
    <source>
        <tissue evidence="5">Sperm</tissue>
    </source>
</reference>
<dbReference type="Pfam" id="PF21731">
    <property type="entry name" value="TARSH_C"/>
    <property type="match status" value="1"/>
</dbReference>
<dbReference type="InterPro" id="IPR049109">
    <property type="entry name" value="TARSH/FNDC1_C"/>
</dbReference>
<feature type="domain" description="Fibronectin type-III" evidence="3">
    <location>
        <begin position="140"/>
        <end position="236"/>
    </location>
</feature>
<proteinExistence type="predicted"/>
<dbReference type="InterPro" id="IPR003961">
    <property type="entry name" value="FN3_dom"/>
</dbReference>
<feature type="compositionally biased region" description="Low complexity" evidence="1">
    <location>
        <begin position="412"/>
        <end position="456"/>
    </location>
</feature>
<feature type="region of interest" description="Disordered" evidence="1">
    <location>
        <begin position="503"/>
        <end position="547"/>
    </location>
</feature>
<dbReference type="SUPFAM" id="SSF49265">
    <property type="entry name" value="Fibronectin type III"/>
    <property type="match status" value="2"/>
</dbReference>
<feature type="region of interest" description="Disordered" evidence="1">
    <location>
        <begin position="397"/>
        <end position="456"/>
    </location>
</feature>
<feature type="compositionally biased region" description="Polar residues" evidence="1">
    <location>
        <begin position="514"/>
        <end position="531"/>
    </location>
</feature>
<feature type="domain" description="Fibronectin type-III" evidence="3">
    <location>
        <begin position="772"/>
        <end position="868"/>
    </location>
</feature>
<dbReference type="Gene3D" id="2.60.40.10">
    <property type="entry name" value="Immunoglobulins"/>
    <property type="match status" value="2"/>
</dbReference>
<feature type="compositionally biased region" description="Polar residues" evidence="1">
    <location>
        <begin position="688"/>
        <end position="705"/>
    </location>
</feature>
<organism evidence="4 5">
    <name type="scientific">Petromyzon marinus</name>
    <name type="common">Sea lamprey</name>
    <dbReference type="NCBI Taxonomy" id="7757"/>
    <lineage>
        <taxon>Eukaryota</taxon>
        <taxon>Metazoa</taxon>
        <taxon>Chordata</taxon>
        <taxon>Craniata</taxon>
        <taxon>Vertebrata</taxon>
        <taxon>Cyclostomata</taxon>
        <taxon>Hyperoartia</taxon>
        <taxon>Petromyzontiformes</taxon>
        <taxon>Petromyzontidae</taxon>
        <taxon>Petromyzon</taxon>
    </lineage>
</organism>
<evidence type="ECO:0000313" key="4">
    <source>
        <dbReference type="Proteomes" id="UP001318040"/>
    </source>
</evidence>
<dbReference type="Pfam" id="PF00041">
    <property type="entry name" value="fn3"/>
    <property type="match status" value="1"/>
</dbReference>
<accession>A0AAJ7U2T1</accession>
<dbReference type="PROSITE" id="PS50853">
    <property type="entry name" value="FN3"/>
    <property type="match status" value="2"/>
</dbReference>
<dbReference type="InterPro" id="IPR036116">
    <property type="entry name" value="FN3_sf"/>
</dbReference>
<feature type="chain" id="PRO_5042547966" evidence="2">
    <location>
        <begin position="22"/>
        <end position="1017"/>
    </location>
</feature>
<sequence>MTIHTAMVIHVLLVMVMAVLAGSAVHREKREPLMLRIHSGGDGVTFNFHPGSTGGDAVDEVEEVAPPPRRRQHHGPVLQGAAGNPAAHGRAAASFLHRQGSSQLGAGPRTIHVLAIRSQGRAGSAAQRPHHLSTDERVSMLKDVRVEMLSPVSVLITWRDPLYSAEHEQGSTQRYYTVRYREQVPTAMWAYRTVSRPHLVLGNLRPRAEYEYAVRVSEGRVDGDWCGPSKQQQQQQHQHVARPLNADPSSVIGPRSASAKAPKALSNSIRRKSPGKNGKNGKSELGPRTDKKERPPPKAQSTIPDKKPHFAENNLIGKWMIDPNTKVLFTPDGNMVYDQHGKPVKLCIGHDGSSVADVNGQAILGHNGSLLYGYGPSGKPLVDTTSSPIVTTAARILPRARAPKPTSRPRRPAATTTTAEPTTTTTTVPTSTTSTQPTTAVHEATAAASESSSVAAEPTTAVHELATVITGAATVAKGRSTAVHETTTAATEPTAVAAELTSAVHEPSTRTPKRTSVTEGQTSTVHEQTTVADKLTTRPTEPTTTSTAAPTHVVTVATTAATTTTTTTTTATTTAVPTITSTSIPTTTASTATASTSVATTTVPTTTQPVTTTTEAAATTATTATSTTTTATTTTAAAVTTTTTAATTTAKKTVATTVKPQAVTTVRSTLAPRTKKQPTAKPTPRPISRTQARLNPSQTFQANLTSSSPWELGTLSSTPFTEFDIAGKKRFTAPHVKFINKEPSVPCSITETIERLRGEGESWSGTGHSFNDSLNVTVVAIEGCHSFIVLDWDKPNNDSGNITGYVVSSATTEGAKMNKWLLANVSNDTIFPVENLQPNTKYVFKVQAKNEDTLGPPSDTVSFTTESENSVIFDRSSGTEPIWTQFPFRYDDSHTECRGKQFVKRTWYRKFVGVVLCNSLRYKIYISNSLGGLFYNVGDGYGHAEDHCEFVDSFLDGRTGPRLDENQLPITQGFYRRYRQEPLNFGSIGGGVYQYGGSGNYYVAWYECGVPIPGVWW</sequence>
<dbReference type="CDD" id="cd00063">
    <property type="entry name" value="FN3"/>
    <property type="match status" value="2"/>
</dbReference>
<evidence type="ECO:0000259" key="3">
    <source>
        <dbReference type="PROSITE" id="PS50853"/>
    </source>
</evidence>
<feature type="compositionally biased region" description="Low complexity" evidence="1">
    <location>
        <begin position="537"/>
        <end position="547"/>
    </location>
</feature>
<feature type="region of interest" description="Disordered" evidence="1">
    <location>
        <begin position="606"/>
        <end position="631"/>
    </location>
</feature>
<keyword evidence="4" id="KW-1185">Reference proteome</keyword>
<dbReference type="PANTHER" id="PTHR23197">
    <property type="entry name" value="TARSH-RELATED FIBRONECTIN DOMAIN-CONTAINING"/>
    <property type="match status" value="1"/>
</dbReference>
<dbReference type="AlphaFoldDB" id="A0AAJ7U2T1"/>
<dbReference type="InterPro" id="IPR013783">
    <property type="entry name" value="Ig-like_fold"/>
</dbReference>
<dbReference type="KEGG" id="pmrn:116953050"/>
<feature type="region of interest" description="Disordered" evidence="1">
    <location>
        <begin position="224"/>
        <end position="310"/>
    </location>
</feature>
<keyword evidence="2" id="KW-0732">Signal</keyword>
<dbReference type="SMART" id="SM00060">
    <property type="entry name" value="FN3"/>
    <property type="match status" value="2"/>
</dbReference>
<gene>
    <name evidence="5" type="primary">LOC116953050</name>
</gene>
<evidence type="ECO:0000313" key="5">
    <source>
        <dbReference type="RefSeq" id="XP_032828791.1"/>
    </source>
</evidence>
<evidence type="ECO:0000256" key="1">
    <source>
        <dbReference type="SAM" id="MobiDB-lite"/>
    </source>
</evidence>
<name>A0AAJ7U2T1_PETMA</name>
<dbReference type="RefSeq" id="XP_032828791.1">
    <property type="nucleotide sequence ID" value="XM_032972900.1"/>
</dbReference>
<dbReference type="Proteomes" id="UP001318040">
    <property type="component" value="Chromosome 49"/>
</dbReference>
<evidence type="ECO:0000256" key="2">
    <source>
        <dbReference type="SAM" id="SignalP"/>
    </source>
</evidence>